<dbReference type="AlphaFoldDB" id="A0A0F9KRV1"/>
<organism evidence="2">
    <name type="scientific">marine sediment metagenome</name>
    <dbReference type="NCBI Taxonomy" id="412755"/>
    <lineage>
        <taxon>unclassified sequences</taxon>
        <taxon>metagenomes</taxon>
        <taxon>ecological metagenomes</taxon>
    </lineage>
</organism>
<dbReference type="EMBL" id="LAZR01014300">
    <property type="protein sequence ID" value="KKM18090.1"/>
    <property type="molecule type" value="Genomic_DNA"/>
</dbReference>
<gene>
    <name evidence="2" type="ORF">LCGC14_1669160</name>
</gene>
<evidence type="ECO:0000313" key="2">
    <source>
        <dbReference type="EMBL" id="KKM18090.1"/>
    </source>
</evidence>
<evidence type="ECO:0000256" key="1">
    <source>
        <dbReference type="SAM" id="MobiDB-lite"/>
    </source>
</evidence>
<protein>
    <submittedName>
        <fullName evidence="2">Uncharacterized protein</fullName>
    </submittedName>
</protein>
<sequence>MAKTKEQTAKKKPQKEETRMVVLAAPAGITDLNPYGHGAADRLVVTTSNHDTIGQTRRWVIARLKHWRVLFKEMRQPIIDAEKAHRTIEREKLEAADYFVSHVGQKLLDWELEEDRLAEERQKEADAEVERQAEADRAAQVEEMRRTAEAAKTKTEQKRIERQAKAVEKAPLEVAGAAPVGSTYRRIPGTARRAPWTGHVDHVGQVLKLLAEGKLPSTMIEFKQIELNKLASQHQERLATVFPGLVAVCDKKLAG</sequence>
<name>A0A0F9KRV1_9ZZZZ</name>
<proteinExistence type="predicted"/>
<reference evidence="2" key="1">
    <citation type="journal article" date="2015" name="Nature">
        <title>Complex archaea that bridge the gap between prokaryotes and eukaryotes.</title>
        <authorList>
            <person name="Spang A."/>
            <person name="Saw J.H."/>
            <person name="Jorgensen S.L."/>
            <person name="Zaremba-Niedzwiedzka K."/>
            <person name="Martijn J."/>
            <person name="Lind A.E."/>
            <person name="van Eijk R."/>
            <person name="Schleper C."/>
            <person name="Guy L."/>
            <person name="Ettema T.J."/>
        </authorList>
    </citation>
    <scope>NUCLEOTIDE SEQUENCE</scope>
</reference>
<feature type="region of interest" description="Disordered" evidence="1">
    <location>
        <begin position="121"/>
        <end position="141"/>
    </location>
</feature>
<accession>A0A0F9KRV1</accession>
<comment type="caution">
    <text evidence="2">The sequence shown here is derived from an EMBL/GenBank/DDBJ whole genome shotgun (WGS) entry which is preliminary data.</text>
</comment>